<accession>A0ABV6U0H1</accession>
<name>A0ABV6U0H1_9ACTN</name>
<dbReference type="EMBL" id="JBHMQT010000006">
    <property type="protein sequence ID" value="MFC0861903.1"/>
    <property type="molecule type" value="Genomic_DNA"/>
</dbReference>
<gene>
    <name evidence="2" type="ORF">ACFHYQ_06305</name>
</gene>
<evidence type="ECO:0000313" key="2">
    <source>
        <dbReference type="EMBL" id="MFC0861903.1"/>
    </source>
</evidence>
<protein>
    <submittedName>
        <fullName evidence="2">DUF397 domain-containing protein</fullName>
    </submittedName>
</protein>
<proteinExistence type="predicted"/>
<dbReference type="InterPro" id="IPR007278">
    <property type="entry name" value="DUF397"/>
</dbReference>
<evidence type="ECO:0000259" key="1">
    <source>
        <dbReference type="Pfam" id="PF04149"/>
    </source>
</evidence>
<dbReference type="RefSeq" id="WP_394300117.1">
    <property type="nucleotide sequence ID" value="NZ_JBHMQT010000006.1"/>
</dbReference>
<feature type="domain" description="DUF397" evidence="1">
    <location>
        <begin position="10"/>
        <end position="62"/>
    </location>
</feature>
<dbReference type="Pfam" id="PF04149">
    <property type="entry name" value="DUF397"/>
    <property type="match status" value="1"/>
</dbReference>
<sequence length="85" mass="9418">MGERGPVVTPWRKAKESNSTGNCVEWAIAPDGVKVRDSKQGKHSPVLMFTFSEWTVFVRAVKAGEADLIPSYDPNPEEEWVSLLG</sequence>
<reference evidence="2 3" key="1">
    <citation type="submission" date="2024-09" db="EMBL/GenBank/DDBJ databases">
        <authorList>
            <person name="Sun Q."/>
            <person name="Mori K."/>
        </authorList>
    </citation>
    <scope>NUCLEOTIDE SEQUENCE [LARGE SCALE GENOMIC DNA]</scope>
    <source>
        <strain evidence="2 3">TBRC 1851</strain>
    </source>
</reference>
<organism evidence="2 3">
    <name type="scientific">Sphaerimonospora cavernae</name>
    <dbReference type="NCBI Taxonomy" id="1740611"/>
    <lineage>
        <taxon>Bacteria</taxon>
        <taxon>Bacillati</taxon>
        <taxon>Actinomycetota</taxon>
        <taxon>Actinomycetes</taxon>
        <taxon>Streptosporangiales</taxon>
        <taxon>Streptosporangiaceae</taxon>
        <taxon>Sphaerimonospora</taxon>
    </lineage>
</organism>
<dbReference type="Proteomes" id="UP001589870">
    <property type="component" value="Unassembled WGS sequence"/>
</dbReference>
<evidence type="ECO:0000313" key="3">
    <source>
        <dbReference type="Proteomes" id="UP001589870"/>
    </source>
</evidence>
<comment type="caution">
    <text evidence="2">The sequence shown here is derived from an EMBL/GenBank/DDBJ whole genome shotgun (WGS) entry which is preliminary data.</text>
</comment>
<keyword evidence="3" id="KW-1185">Reference proteome</keyword>